<accession>A0A3L8P0T5</accession>
<organism evidence="1 2">
    <name type="scientific">Nocardioides mangrovicus</name>
    <dbReference type="NCBI Taxonomy" id="2478913"/>
    <lineage>
        <taxon>Bacteria</taxon>
        <taxon>Bacillati</taxon>
        <taxon>Actinomycetota</taxon>
        <taxon>Actinomycetes</taxon>
        <taxon>Propionibacteriales</taxon>
        <taxon>Nocardioidaceae</taxon>
        <taxon>Nocardioides</taxon>
    </lineage>
</organism>
<dbReference type="RefSeq" id="WP_121807715.1">
    <property type="nucleotide sequence ID" value="NZ_RDBE01000010.1"/>
</dbReference>
<dbReference type="EMBL" id="RDBE01000010">
    <property type="protein sequence ID" value="RLV48209.1"/>
    <property type="molecule type" value="Genomic_DNA"/>
</dbReference>
<protein>
    <submittedName>
        <fullName evidence="1">DUF1684 domain-containing protein</fullName>
    </submittedName>
</protein>
<name>A0A3L8P0T5_9ACTN</name>
<dbReference type="OrthoDB" id="5493262at2"/>
<reference evidence="1 2" key="1">
    <citation type="submission" date="2018-10" db="EMBL/GenBank/DDBJ databases">
        <title>Marmoricola sp. 4Q3S-7 whole genome shotgun sequence.</title>
        <authorList>
            <person name="Li F."/>
        </authorList>
    </citation>
    <scope>NUCLEOTIDE SEQUENCE [LARGE SCALE GENOMIC DNA]</scope>
    <source>
        <strain evidence="1 2">4Q3S-7</strain>
    </source>
</reference>
<keyword evidence="2" id="KW-1185">Reference proteome</keyword>
<sequence length="265" mass="28883">MTDFTLDWQTWHRAHEERRASPHGFLAVTSIRWLDAEPTRFADAPGTWHDGRHGVVVELAEVESLLVEGREVTGRHLFGVLPERDSVTAGFGDAVVEIARRGDAHVLRPRHPDTALRRAYAGTPAYDPDPAWAVTGRLERYDQPVPTPVGSVVEGLEHVYDSVGEIAVDVAGTPLRLLAFGEDDGPLVVLFRDATSGVTTYPAVRSLRVERPAAGDEVVVDFNRATNLPCAYTPYATCPLPPAQNVLTVAIEAGERLPVGLVQTE</sequence>
<evidence type="ECO:0000313" key="2">
    <source>
        <dbReference type="Proteomes" id="UP000281708"/>
    </source>
</evidence>
<dbReference type="PANTHER" id="PTHR41913:SF1">
    <property type="entry name" value="DUF1684 DOMAIN-CONTAINING PROTEIN"/>
    <property type="match status" value="1"/>
</dbReference>
<comment type="caution">
    <text evidence="1">The sequence shown here is derived from an EMBL/GenBank/DDBJ whole genome shotgun (WGS) entry which is preliminary data.</text>
</comment>
<dbReference type="AlphaFoldDB" id="A0A3L8P0T5"/>
<dbReference type="Proteomes" id="UP000281708">
    <property type="component" value="Unassembled WGS sequence"/>
</dbReference>
<evidence type="ECO:0000313" key="1">
    <source>
        <dbReference type="EMBL" id="RLV48209.1"/>
    </source>
</evidence>
<gene>
    <name evidence="1" type="ORF">D9V37_19280</name>
</gene>
<proteinExistence type="predicted"/>
<dbReference type="Pfam" id="PF07920">
    <property type="entry name" value="DUF1684"/>
    <property type="match status" value="1"/>
</dbReference>
<dbReference type="InterPro" id="IPR012467">
    <property type="entry name" value="DUF1684"/>
</dbReference>
<dbReference type="PANTHER" id="PTHR41913">
    <property type="entry name" value="DUF1684 DOMAIN-CONTAINING PROTEIN"/>
    <property type="match status" value="1"/>
</dbReference>